<gene>
    <name evidence="1" type="ORF">chiPu_0032061</name>
</gene>
<proteinExistence type="predicted"/>
<dbReference type="EMBL" id="BEZZ01226794">
    <property type="protein sequence ID" value="GCC47774.1"/>
    <property type="molecule type" value="Genomic_DNA"/>
</dbReference>
<comment type="caution">
    <text evidence="1">The sequence shown here is derived from an EMBL/GenBank/DDBJ whole genome shotgun (WGS) entry which is preliminary data.</text>
</comment>
<protein>
    <submittedName>
        <fullName evidence="1">Uncharacterized protein</fullName>
    </submittedName>
</protein>
<name>A0A401TYQ4_CHIPU</name>
<organism evidence="1 2">
    <name type="scientific">Chiloscyllium punctatum</name>
    <name type="common">Brownbanded bambooshark</name>
    <name type="synonym">Hemiscyllium punctatum</name>
    <dbReference type="NCBI Taxonomy" id="137246"/>
    <lineage>
        <taxon>Eukaryota</taxon>
        <taxon>Metazoa</taxon>
        <taxon>Chordata</taxon>
        <taxon>Craniata</taxon>
        <taxon>Vertebrata</taxon>
        <taxon>Chondrichthyes</taxon>
        <taxon>Elasmobranchii</taxon>
        <taxon>Galeomorphii</taxon>
        <taxon>Galeoidea</taxon>
        <taxon>Orectolobiformes</taxon>
        <taxon>Hemiscylliidae</taxon>
        <taxon>Chiloscyllium</taxon>
    </lineage>
</organism>
<evidence type="ECO:0000313" key="2">
    <source>
        <dbReference type="Proteomes" id="UP000287033"/>
    </source>
</evidence>
<reference evidence="1 2" key="1">
    <citation type="journal article" date="2018" name="Nat. Ecol. Evol.">
        <title>Shark genomes provide insights into elasmobranch evolution and the origin of vertebrates.</title>
        <authorList>
            <person name="Hara Y"/>
            <person name="Yamaguchi K"/>
            <person name="Onimaru K"/>
            <person name="Kadota M"/>
            <person name="Koyanagi M"/>
            <person name="Keeley SD"/>
            <person name="Tatsumi K"/>
            <person name="Tanaka K"/>
            <person name="Motone F"/>
            <person name="Kageyama Y"/>
            <person name="Nozu R"/>
            <person name="Adachi N"/>
            <person name="Nishimura O"/>
            <person name="Nakagawa R"/>
            <person name="Tanegashima C"/>
            <person name="Kiyatake I"/>
            <person name="Matsumoto R"/>
            <person name="Murakumo K"/>
            <person name="Nishida K"/>
            <person name="Terakita A"/>
            <person name="Kuratani S"/>
            <person name="Sato K"/>
            <person name="Hyodo S Kuraku.S."/>
        </authorList>
    </citation>
    <scope>NUCLEOTIDE SEQUENCE [LARGE SCALE GENOMIC DNA]</scope>
</reference>
<evidence type="ECO:0000313" key="1">
    <source>
        <dbReference type="EMBL" id="GCC47774.1"/>
    </source>
</evidence>
<dbReference type="Proteomes" id="UP000287033">
    <property type="component" value="Unassembled WGS sequence"/>
</dbReference>
<accession>A0A401TYQ4</accession>
<dbReference type="AlphaFoldDB" id="A0A401TYQ4"/>
<feature type="non-terminal residue" evidence="1">
    <location>
        <position position="37"/>
    </location>
</feature>
<keyword evidence="2" id="KW-1185">Reference proteome</keyword>
<sequence>MTAWTRRIHAGQEQQFDANKAFALAGLAAAFGDIEGK</sequence>